<gene>
    <name evidence="4" type="ORF">AWC31_13180</name>
</gene>
<keyword evidence="3" id="KW-0808">Transferase</keyword>
<protein>
    <recommendedName>
        <fullName evidence="6">Glycosyl transferase family 1 domain-containing protein</fullName>
    </recommendedName>
</protein>
<comment type="caution">
    <text evidence="4">The sequence shown here is derived from an EMBL/GenBank/DDBJ whole genome shotgun (WGS) entry which is preliminary data.</text>
</comment>
<accession>A0A1X2FIK1</accession>
<evidence type="ECO:0000313" key="4">
    <source>
        <dbReference type="EMBL" id="ORX18275.1"/>
    </source>
</evidence>
<evidence type="ECO:0000313" key="5">
    <source>
        <dbReference type="Proteomes" id="UP000193964"/>
    </source>
</evidence>
<evidence type="ECO:0000256" key="2">
    <source>
        <dbReference type="ARBA" id="ARBA00022676"/>
    </source>
</evidence>
<evidence type="ECO:0008006" key="6">
    <source>
        <dbReference type="Google" id="ProtNLM"/>
    </source>
</evidence>
<dbReference type="EMBL" id="LQQA01000005">
    <property type="protein sequence ID" value="ORX18275.1"/>
    <property type="molecule type" value="Genomic_DNA"/>
</dbReference>
<reference evidence="4 5" key="1">
    <citation type="submission" date="2016-01" db="EMBL/GenBank/DDBJ databases">
        <title>The new phylogeny of the genus Mycobacterium.</title>
        <authorList>
            <person name="Tarcisio F."/>
            <person name="Conor M."/>
            <person name="Antonella G."/>
            <person name="Elisabetta G."/>
            <person name="Giulia F.S."/>
            <person name="Sara T."/>
            <person name="Anna F."/>
            <person name="Clotilde B."/>
            <person name="Roberto B."/>
            <person name="Veronica D.S."/>
            <person name="Fabio R."/>
            <person name="Monica P."/>
            <person name="Olivier J."/>
            <person name="Enrico T."/>
            <person name="Nicola S."/>
        </authorList>
    </citation>
    <scope>NUCLEOTIDE SEQUENCE [LARGE SCALE GENOMIC DNA]</scope>
    <source>
        <strain evidence="4 5">ATCC 700010</strain>
    </source>
</reference>
<evidence type="ECO:0000256" key="3">
    <source>
        <dbReference type="ARBA" id="ARBA00022679"/>
    </source>
</evidence>
<keyword evidence="2" id="KW-0328">Glycosyltransferase</keyword>
<name>A0A1X2FIK1_9MYCO</name>
<evidence type="ECO:0000256" key="1">
    <source>
        <dbReference type="ARBA" id="ARBA00009481"/>
    </source>
</evidence>
<comment type="similarity">
    <text evidence="1">Belongs to the glycosyltransferase group 1 family. Glycosyltransferase 4 subfamily.</text>
</comment>
<dbReference type="PANTHER" id="PTHR12526:SF640">
    <property type="entry name" value="COLANIC ACID BIOSYNTHESIS GLYCOSYLTRANSFERASE WCAL-RELATED"/>
    <property type="match status" value="1"/>
</dbReference>
<dbReference type="RefSeq" id="WP_165765885.1">
    <property type="nucleotide sequence ID" value="NZ_JACKUA010000031.1"/>
</dbReference>
<dbReference type="GO" id="GO:0016757">
    <property type="term" value="F:glycosyltransferase activity"/>
    <property type="evidence" value="ECO:0007669"/>
    <property type="project" value="UniProtKB-KW"/>
</dbReference>
<organism evidence="4 5">
    <name type="scientific">Mycolicibacterium wolinskyi</name>
    <dbReference type="NCBI Taxonomy" id="59750"/>
    <lineage>
        <taxon>Bacteria</taxon>
        <taxon>Bacillati</taxon>
        <taxon>Actinomycetota</taxon>
        <taxon>Actinomycetes</taxon>
        <taxon>Mycobacteriales</taxon>
        <taxon>Mycobacteriaceae</taxon>
        <taxon>Mycolicibacterium</taxon>
    </lineage>
</organism>
<dbReference type="Gene3D" id="3.40.50.2000">
    <property type="entry name" value="Glycogen Phosphorylase B"/>
    <property type="match status" value="1"/>
</dbReference>
<dbReference type="Pfam" id="PF13692">
    <property type="entry name" value="Glyco_trans_1_4"/>
    <property type="match status" value="1"/>
</dbReference>
<dbReference type="PANTHER" id="PTHR12526">
    <property type="entry name" value="GLYCOSYLTRANSFERASE"/>
    <property type="match status" value="1"/>
</dbReference>
<proteinExistence type="inferred from homology"/>
<sequence>MPQLAMPSYRQEFVRALAESGEDVLFLVGDRQFGDGVVTDVDSPIVRKTGHNIYLMGRKLVWQPGCLMLGFLAKNLVIELNPRNLTSWLLLISRLLTFRQASAWGHAHSRRGSKPEFNRPRRFMQGLCSELITYTETEAAELKTCFPDKPVIPARNSLYSSAQLSAYDIRDVARCTDLIMIGRLVADKKPLLGLAAFEQALPHLPDQTSLHVVGAGPQEDDVRAYLSAAELTDRVRLHGWVSDLAVLAPIFQRCRALLSPGYVGLNVTQALGFGLPVIYPRDDPHAPEIEALNPTNSIVFDTDDVDQCSRAIVAVYQGDWPFDSRRMADEIRSQYSTERMIQPFVALARRS</sequence>
<dbReference type="SUPFAM" id="SSF53756">
    <property type="entry name" value="UDP-Glycosyltransferase/glycogen phosphorylase"/>
    <property type="match status" value="1"/>
</dbReference>
<dbReference type="AlphaFoldDB" id="A0A1X2FIK1"/>
<dbReference type="Proteomes" id="UP000193964">
    <property type="component" value="Unassembled WGS sequence"/>
</dbReference>